<feature type="domain" description="IcmF-related" evidence="3">
    <location>
        <begin position="499"/>
        <end position="794"/>
    </location>
</feature>
<evidence type="ECO:0000259" key="4">
    <source>
        <dbReference type="Pfam" id="PF14331"/>
    </source>
</evidence>
<organism evidence="5 6">
    <name type="scientific">Teichococcus deserti</name>
    <dbReference type="NCBI Taxonomy" id="1817963"/>
    <lineage>
        <taxon>Bacteria</taxon>
        <taxon>Pseudomonadati</taxon>
        <taxon>Pseudomonadota</taxon>
        <taxon>Alphaproteobacteria</taxon>
        <taxon>Acetobacterales</taxon>
        <taxon>Roseomonadaceae</taxon>
        <taxon>Roseomonas</taxon>
    </lineage>
</organism>
<keyword evidence="1" id="KW-0812">Transmembrane</keyword>
<name>A0A1V2H2L2_9PROT</name>
<evidence type="ECO:0000256" key="1">
    <source>
        <dbReference type="SAM" id="Phobius"/>
    </source>
</evidence>
<feature type="transmembrane region" description="Helical" evidence="1">
    <location>
        <begin position="46"/>
        <end position="65"/>
    </location>
</feature>
<dbReference type="InterPro" id="IPR027417">
    <property type="entry name" value="P-loop_NTPase"/>
</dbReference>
<accession>A0A1V2H2L2</accession>
<dbReference type="NCBIfam" id="TIGR03348">
    <property type="entry name" value="VI_IcmF"/>
    <property type="match status" value="1"/>
</dbReference>
<dbReference type="InterPro" id="IPR017731">
    <property type="entry name" value="TssM1-like"/>
</dbReference>
<evidence type="ECO:0008006" key="7">
    <source>
        <dbReference type="Google" id="ProtNLM"/>
    </source>
</evidence>
<evidence type="ECO:0000313" key="6">
    <source>
        <dbReference type="Proteomes" id="UP000188879"/>
    </source>
</evidence>
<feature type="transmembrane region" description="Helical" evidence="1">
    <location>
        <begin position="437"/>
        <end position="458"/>
    </location>
</feature>
<dbReference type="Pfam" id="PF06761">
    <property type="entry name" value="IcmF-related"/>
    <property type="match status" value="1"/>
</dbReference>
<sequence length="1139" mass="122047">METLISAFAAIPALAGLAAVLVLLPVIWMFMPLLGFGSTRPFEDPWSRAVICLLVVVIYLGLTWWRARQRRNRDRALTDAVASAAPEEDRSAEETAALKENLEKALTTLRRSAAKQGNFLYELPWYVLIGPPGSGKTTAIARSGLEFPTGEGKLPGIGGTRHCDWWLSDRAVLLDTAGRYTTQDSDAAADKAGWDSFLSILKKTRPRQPLNGVMVAFGTDTLAALTAEQREQHARTIRRRVRELEEKLGQRLPVYLLVTKADLLPGFSETFDDLDRETRSQVWGFTFPLEKGPEGVTSRFGAEFQALLARLQERLLERLQAERGPAQRAAIAAFPAQLASLEAPLAAFAQAAFAGTRLDPALMLRGVYLTSGTQEGSPIDRLTGAMARSFGLDARRVAQVSGQQGRSFFLGRLLRDVVFNEARLAARDRGAERRRRWITAGAWSLALLLVLGGGAWGWTIRSGEIARAEAMEAAIAKAEAAAQGIPFDPVTDGELLRVLPYLDAARDLPPAAGIAAATGIGLDQAEKLLAGGKLAYRHALDRTLLPRLLARLEQQIRAELQRPEVLYQATRAYLMLGRQGPMDSSLLRGWIAADFARAYPGALHQPQREALLGHLDALLAQDFHQYPVDGALVDTARRVFSRLPMAERVWSRLAAAAAEVPPWRPADALGAGGQRFFTRASGKPLTEGVPGLYTLAGLQQKLLPALPGAVRAAAAEGWVLGPEAAAAGAEDPAQLEAAVLALYARDYGDAWQAMLDDLVLPPFAGLPAAAEGLNILGAPNSPLRDILRSISRELTPSAVAEKLAPQGGGAPVPTGPAAEIGRIVEGRFSALLSASGAPLEDILKTVSELYVQVARLASLPPGTALPPPSPGMLDPGQRLLAEAARQPEPLAKWLRALAQSTQAARAGGAKAAIAAAAAQQLAPLCRAIEGRFPLRRDGADIPVDDFARLFAPGGALDQFFAQNVRPYADISQDPWRPMATDGLAPPVSAADLAQFQRAQAIRDAFFPGMAGGGLRFELIPQGLDMGSTSAVLEAEGVRNELPAGGGGRPVLLSWPSRGNTTLAFEPPAMSGPLDLDGGWSALRLVLGRQSRLQRLAGERYRLTVSQGDRAAVFELRAGSSINPFNLPELSRFRCPSLAP</sequence>
<keyword evidence="6" id="KW-1185">Reference proteome</keyword>
<feature type="transmembrane region" description="Helical" evidence="1">
    <location>
        <begin position="7"/>
        <end position="31"/>
    </location>
</feature>
<dbReference type="SUPFAM" id="SSF52540">
    <property type="entry name" value="P-loop containing nucleoside triphosphate hydrolases"/>
    <property type="match status" value="1"/>
</dbReference>
<feature type="domain" description="Type VI secretion system component TssM1 N-terminal" evidence="4">
    <location>
        <begin position="188"/>
        <end position="445"/>
    </location>
</feature>
<dbReference type="Pfam" id="PF06744">
    <property type="entry name" value="IcmF_C"/>
    <property type="match status" value="1"/>
</dbReference>
<keyword evidence="1" id="KW-1133">Transmembrane helix</keyword>
<dbReference type="Proteomes" id="UP000188879">
    <property type="component" value="Unassembled WGS sequence"/>
</dbReference>
<feature type="domain" description="Type VI secretion system IcmF C-terminal" evidence="2">
    <location>
        <begin position="1016"/>
        <end position="1119"/>
    </location>
</feature>
<dbReference type="InterPro" id="IPR053156">
    <property type="entry name" value="T6SS_TssM-like"/>
</dbReference>
<gene>
    <name evidence="5" type="ORF">BKE38_15185</name>
</gene>
<dbReference type="Pfam" id="PF14331">
    <property type="entry name" value="IcmF-related_N"/>
    <property type="match status" value="1"/>
</dbReference>
<dbReference type="PANTHER" id="PTHR36153:SF1">
    <property type="entry name" value="TYPE VI SECRETION SYSTEM COMPONENT TSSM1"/>
    <property type="match status" value="1"/>
</dbReference>
<dbReference type="InterPro" id="IPR010623">
    <property type="entry name" value="IcmF_C"/>
</dbReference>
<evidence type="ECO:0000313" key="5">
    <source>
        <dbReference type="EMBL" id="ONG52006.1"/>
    </source>
</evidence>
<dbReference type="OrthoDB" id="9758229at2"/>
<dbReference type="EMBL" id="MLCO01000149">
    <property type="protein sequence ID" value="ONG52006.1"/>
    <property type="molecule type" value="Genomic_DNA"/>
</dbReference>
<proteinExistence type="predicted"/>
<evidence type="ECO:0000259" key="3">
    <source>
        <dbReference type="Pfam" id="PF06761"/>
    </source>
</evidence>
<dbReference type="InterPro" id="IPR025743">
    <property type="entry name" value="TssM1_N"/>
</dbReference>
<comment type="caution">
    <text evidence="5">The sequence shown here is derived from an EMBL/GenBank/DDBJ whole genome shotgun (WGS) entry which is preliminary data.</text>
</comment>
<dbReference type="AlphaFoldDB" id="A0A1V2H2L2"/>
<reference evidence="5 6" key="1">
    <citation type="submission" date="2016-10" db="EMBL/GenBank/DDBJ databases">
        <title>Draft Genome sequence of Roseomonas sp. strain M3.</title>
        <authorList>
            <person name="Subhash Y."/>
            <person name="Lee S."/>
        </authorList>
    </citation>
    <scope>NUCLEOTIDE SEQUENCE [LARGE SCALE GENOMIC DNA]</scope>
    <source>
        <strain evidence="5 6">M3</strain>
    </source>
</reference>
<dbReference type="InterPro" id="IPR009612">
    <property type="entry name" value="IcmF-rel"/>
</dbReference>
<keyword evidence="1" id="KW-0472">Membrane</keyword>
<dbReference type="PANTHER" id="PTHR36153">
    <property type="entry name" value="INNER MEMBRANE PROTEIN-RELATED"/>
    <property type="match status" value="1"/>
</dbReference>
<evidence type="ECO:0000259" key="2">
    <source>
        <dbReference type="Pfam" id="PF06744"/>
    </source>
</evidence>
<dbReference type="RefSeq" id="WP_076958189.1">
    <property type="nucleotide sequence ID" value="NZ_MLCO01000149.1"/>
</dbReference>
<protein>
    <recommendedName>
        <fullName evidence="7">Type VI secretion protein</fullName>
    </recommendedName>
</protein>